<dbReference type="GO" id="GO:0003910">
    <property type="term" value="F:DNA ligase (ATP) activity"/>
    <property type="evidence" value="ECO:0007669"/>
    <property type="project" value="InterPro"/>
</dbReference>
<dbReference type="GO" id="GO:0006297">
    <property type="term" value="P:nucleotide-excision repair, DNA gap filling"/>
    <property type="evidence" value="ECO:0007669"/>
    <property type="project" value="TreeGrafter"/>
</dbReference>
<protein>
    <recommendedName>
        <fullName evidence="7">DNA ligase 4</fullName>
    </recommendedName>
</protein>
<feature type="domain" description="BRCT" evidence="4">
    <location>
        <begin position="246"/>
        <end position="335"/>
    </location>
</feature>
<dbReference type="SUPFAM" id="SSF52113">
    <property type="entry name" value="BRCT domain"/>
    <property type="match status" value="2"/>
</dbReference>
<dbReference type="Gene3D" id="3.40.50.10190">
    <property type="entry name" value="BRCT domain"/>
    <property type="match status" value="2"/>
</dbReference>
<keyword evidence="6" id="KW-1185">Reference proteome</keyword>
<comment type="caution">
    <text evidence="5">The sequence shown here is derived from an EMBL/GenBank/DDBJ whole genome shotgun (WGS) entry which is preliminary data.</text>
</comment>
<reference evidence="5" key="1">
    <citation type="submission" date="2021-08" db="EMBL/GenBank/DDBJ databases">
        <title>WGS assembly of Ceratopteris richardii.</title>
        <authorList>
            <person name="Marchant D.B."/>
            <person name="Chen G."/>
            <person name="Jenkins J."/>
            <person name="Shu S."/>
            <person name="Leebens-Mack J."/>
            <person name="Grimwood J."/>
            <person name="Schmutz J."/>
            <person name="Soltis P."/>
            <person name="Soltis D."/>
            <person name="Chen Z.-H."/>
        </authorList>
    </citation>
    <scope>NUCLEOTIDE SEQUENCE</scope>
    <source>
        <strain evidence="5">Whitten #5841</strain>
        <tissue evidence="5">Leaf</tissue>
    </source>
</reference>
<dbReference type="EMBL" id="CM035422">
    <property type="protein sequence ID" value="KAH7373685.1"/>
    <property type="molecule type" value="Genomic_DNA"/>
</dbReference>
<dbReference type="Gene3D" id="2.40.50.140">
    <property type="entry name" value="Nucleic acid-binding proteins"/>
    <property type="match status" value="1"/>
</dbReference>
<organism evidence="5 6">
    <name type="scientific">Ceratopteris richardii</name>
    <name type="common">Triangle waterfern</name>
    <dbReference type="NCBI Taxonomy" id="49495"/>
    <lineage>
        <taxon>Eukaryota</taxon>
        <taxon>Viridiplantae</taxon>
        <taxon>Streptophyta</taxon>
        <taxon>Embryophyta</taxon>
        <taxon>Tracheophyta</taxon>
        <taxon>Polypodiopsida</taxon>
        <taxon>Polypodiidae</taxon>
        <taxon>Polypodiales</taxon>
        <taxon>Pteridineae</taxon>
        <taxon>Pteridaceae</taxon>
        <taxon>Parkerioideae</taxon>
        <taxon>Ceratopteris</taxon>
    </lineage>
</organism>
<dbReference type="PANTHER" id="PTHR45997">
    <property type="entry name" value="DNA LIGASE 4"/>
    <property type="match status" value="1"/>
</dbReference>
<dbReference type="PROSITE" id="PS50160">
    <property type="entry name" value="DNA_LIGASE_A3"/>
    <property type="match status" value="1"/>
</dbReference>
<accession>A0A8T2SZ79</accession>
<evidence type="ECO:0000259" key="4">
    <source>
        <dbReference type="PROSITE" id="PS50172"/>
    </source>
</evidence>
<dbReference type="InterPro" id="IPR012310">
    <property type="entry name" value="DNA_ligase_ATP-dep_cent"/>
</dbReference>
<dbReference type="Pfam" id="PF00533">
    <property type="entry name" value="BRCT"/>
    <property type="match status" value="1"/>
</dbReference>
<dbReference type="Pfam" id="PF04679">
    <property type="entry name" value="DNA_ligase_A_C"/>
    <property type="match status" value="1"/>
</dbReference>
<dbReference type="InterPro" id="IPR029710">
    <property type="entry name" value="LIG4"/>
</dbReference>
<feature type="domain" description="BRCT" evidence="4">
    <location>
        <begin position="400"/>
        <end position="506"/>
    </location>
</feature>
<dbReference type="GO" id="GO:0006303">
    <property type="term" value="P:double-strand break repair via nonhomologous end joining"/>
    <property type="evidence" value="ECO:0007669"/>
    <property type="project" value="TreeGrafter"/>
</dbReference>
<evidence type="ECO:0000313" key="6">
    <source>
        <dbReference type="Proteomes" id="UP000825935"/>
    </source>
</evidence>
<dbReference type="InterPro" id="IPR001357">
    <property type="entry name" value="BRCT_dom"/>
</dbReference>
<sequence>MKLFFWQMVENGNEGIVVKRLDSEWIPDNRDGRWSKVKPDYVFVGNDLDLLIIGGYYGSGSRGGKIASFLLALVDANGDGARFISICRCGQGLSEEEFNILESKLSPYIIPNLKGGRPPATCGYLVTNSRYECPDVWVSRPDMSVVLQVSSEKRIYPTQTFKAGWTFRFPRIVKVRYDKCWKEALGVEEFNEIVRSAKEHGNSMLHGSQFYNQLCQSGSLRKRIHTVKSQTVLSCFQELDMSHVKKIHNFFEDFIFYICSNEPDAQREALRLQIKQCGGRIVPNFVNCVTHIVASEAKGFLFNIAVQNDKDIICTDWIWECLNAKAVLPLAPRHFLFQSSRTKTNELTRIDMYGDPWFEDIDVEDLQKIVAGISAKDWPVMEQTYGIKLRKELSKERCWNLFEGCHFYFHEPLHSGNLDSRILANITLSRLRLDAEMLGASSSCDITCKITHVIVYVPLESKIPTRRAKQLQRILSKSPHINVVSHLWVERCLKEKKLLSIQSYVLGIQTEGTENSEPGDQQLTSKIRPGRFASSSLKHQKSIKKPDSSVIDLESIICVERSQLKNASCAYQPISEEVASKVQQDPEKINKRIRPCRGTLISPKNAERNVPTMKKERETKLSRNPDFSMERLAAEHIYLQEYSSIEASQTKLQSASNLNLLKVIRKSKCLEATQTMKHGDSSQQRGSKLPIPVVECEFESQQNIFSSSGREISLQRDSEVSMTKMTWKAEHLSFDAMESSVDDDSELSVLNKPKCLRAVPLTQNEDEKSHSNKPITTKVVWESECVQEIALTYLGSYGLESSLPPLDYS</sequence>
<gene>
    <name evidence="5" type="ORF">KP509_17G068500</name>
</gene>
<dbReference type="InterPro" id="IPR012309">
    <property type="entry name" value="DNA_ligase_ATP-dep_C"/>
</dbReference>
<evidence type="ECO:0000256" key="2">
    <source>
        <dbReference type="ARBA" id="ARBA00023172"/>
    </source>
</evidence>
<evidence type="ECO:0000259" key="3">
    <source>
        <dbReference type="PROSITE" id="PS50160"/>
    </source>
</evidence>
<evidence type="ECO:0000256" key="1">
    <source>
        <dbReference type="ARBA" id="ARBA00022598"/>
    </source>
</evidence>
<keyword evidence="2" id="KW-0233">DNA recombination</keyword>
<evidence type="ECO:0008006" key="7">
    <source>
        <dbReference type="Google" id="ProtNLM"/>
    </source>
</evidence>
<keyword evidence="1" id="KW-0436">Ligase</keyword>
<dbReference type="PROSITE" id="PS50172">
    <property type="entry name" value="BRCT"/>
    <property type="match status" value="2"/>
</dbReference>
<dbReference type="InterPro" id="IPR012340">
    <property type="entry name" value="NA-bd_OB-fold"/>
</dbReference>
<dbReference type="OrthoDB" id="151490at2759"/>
<proteinExistence type="predicted"/>
<dbReference type="PANTHER" id="PTHR45997:SF1">
    <property type="entry name" value="DNA LIGASE 4"/>
    <property type="match status" value="1"/>
</dbReference>
<dbReference type="SUPFAM" id="SSF56091">
    <property type="entry name" value="DNA ligase/mRNA capping enzyme, catalytic domain"/>
    <property type="match status" value="1"/>
</dbReference>
<dbReference type="InterPro" id="IPR036420">
    <property type="entry name" value="BRCT_dom_sf"/>
</dbReference>
<dbReference type="GO" id="GO:0032807">
    <property type="term" value="C:DNA ligase IV complex"/>
    <property type="evidence" value="ECO:0007669"/>
    <property type="project" value="TreeGrafter"/>
</dbReference>
<dbReference type="PROSITE" id="PS00333">
    <property type="entry name" value="DNA_LIGASE_A2"/>
    <property type="match status" value="1"/>
</dbReference>
<dbReference type="Proteomes" id="UP000825935">
    <property type="component" value="Chromosome 17"/>
</dbReference>
<dbReference type="GO" id="GO:0005524">
    <property type="term" value="F:ATP binding"/>
    <property type="evidence" value="ECO:0007669"/>
    <property type="project" value="InterPro"/>
</dbReference>
<dbReference type="Gene3D" id="3.30.1490.70">
    <property type="match status" value="1"/>
</dbReference>
<dbReference type="GO" id="GO:0003677">
    <property type="term" value="F:DNA binding"/>
    <property type="evidence" value="ECO:0007669"/>
    <property type="project" value="InterPro"/>
</dbReference>
<feature type="domain" description="ATP-dependent DNA ligase family profile" evidence="3">
    <location>
        <begin position="1"/>
        <end position="75"/>
    </location>
</feature>
<dbReference type="SMART" id="SM00292">
    <property type="entry name" value="BRCT"/>
    <property type="match status" value="2"/>
</dbReference>
<dbReference type="AlphaFoldDB" id="A0A8T2SZ79"/>
<name>A0A8T2SZ79_CERRI</name>
<dbReference type="GO" id="GO:0006310">
    <property type="term" value="P:DNA recombination"/>
    <property type="evidence" value="ECO:0007669"/>
    <property type="project" value="UniProtKB-KW"/>
</dbReference>
<evidence type="ECO:0000313" key="5">
    <source>
        <dbReference type="EMBL" id="KAH7373685.1"/>
    </source>
</evidence>
<dbReference type="SUPFAM" id="SSF50249">
    <property type="entry name" value="Nucleic acid-binding proteins"/>
    <property type="match status" value="1"/>
</dbReference>
<dbReference type="InterPro" id="IPR016059">
    <property type="entry name" value="DNA_ligase_ATP-dep_CS"/>
</dbReference>